<dbReference type="GO" id="GO:0005783">
    <property type="term" value="C:endoplasmic reticulum"/>
    <property type="evidence" value="ECO:0007669"/>
    <property type="project" value="TreeGrafter"/>
</dbReference>
<dbReference type="Proteomes" id="UP000031668">
    <property type="component" value="Unassembled WGS sequence"/>
</dbReference>
<dbReference type="SUPFAM" id="SSF64005">
    <property type="entry name" value="Undecaprenyl diphosphate synthase"/>
    <property type="match status" value="1"/>
</dbReference>
<dbReference type="PANTHER" id="PTHR10291">
    <property type="entry name" value="DEHYDRODOLICHYL DIPHOSPHATE SYNTHASE FAMILY MEMBER"/>
    <property type="match status" value="1"/>
</dbReference>
<reference evidence="5 7" key="1">
    <citation type="journal article" date="2014" name="Genome Biol. Evol.">
        <title>The genome of the myxosporean Thelohanellus kitauei shows adaptations to nutrient acquisition within its fish host.</title>
        <authorList>
            <person name="Yang Y."/>
            <person name="Xiong J."/>
            <person name="Zhou Z."/>
            <person name="Huo F."/>
            <person name="Miao W."/>
            <person name="Ran C."/>
            <person name="Liu Y."/>
            <person name="Zhang J."/>
            <person name="Feng J."/>
            <person name="Wang M."/>
            <person name="Wang M."/>
            <person name="Wang L."/>
            <person name="Yao B."/>
        </authorList>
    </citation>
    <scope>NUCLEOTIDE SEQUENCE [LARGE SCALE GENOMIC DNA]</scope>
    <source>
        <strain evidence="5">Wuqing</strain>
    </source>
</reference>
<evidence type="ECO:0000256" key="1">
    <source>
        <dbReference type="ARBA" id="ARBA00005432"/>
    </source>
</evidence>
<protein>
    <recommendedName>
        <fullName evidence="4">Alkyl transferase</fullName>
        <ecNumber evidence="4">2.5.1.-</ecNumber>
    </recommendedName>
</protein>
<keyword evidence="7" id="KW-1185">Reference proteome</keyword>
<dbReference type="GO" id="GO:0016094">
    <property type="term" value="P:polyprenol biosynthetic process"/>
    <property type="evidence" value="ECO:0007669"/>
    <property type="project" value="TreeGrafter"/>
</dbReference>
<keyword evidence="2 4" id="KW-0808">Transferase</keyword>
<accession>A0A0C2J267</accession>
<dbReference type="GO" id="GO:0045547">
    <property type="term" value="F:ditrans,polycis-polyprenyl diphosphate synthase [(2E,6E)-farnesyl diphosphate specific] activity"/>
    <property type="evidence" value="ECO:0007669"/>
    <property type="project" value="UniProtKB-EC"/>
</dbReference>
<gene>
    <name evidence="6" type="ORF">RF11_10930</name>
    <name evidence="5" type="ORF">RF11_11657</name>
</gene>
<dbReference type="EMBL" id="JWZT01004769">
    <property type="protein sequence ID" value="KII63172.1"/>
    <property type="molecule type" value="Genomic_DNA"/>
</dbReference>
<dbReference type="CDD" id="cd00475">
    <property type="entry name" value="Cis_IPPS"/>
    <property type="match status" value="1"/>
</dbReference>
<dbReference type="Pfam" id="PF01255">
    <property type="entry name" value="Prenyltransf"/>
    <property type="match status" value="1"/>
</dbReference>
<comment type="caution">
    <text evidence="5">The sequence shown here is derived from an EMBL/GenBank/DDBJ whole genome shotgun (WGS) entry which is preliminary data.</text>
</comment>
<evidence type="ECO:0000256" key="4">
    <source>
        <dbReference type="RuleBase" id="RU363018"/>
    </source>
</evidence>
<organism evidence="5 7">
    <name type="scientific">Thelohanellus kitauei</name>
    <name type="common">Myxosporean</name>
    <dbReference type="NCBI Taxonomy" id="669202"/>
    <lineage>
        <taxon>Eukaryota</taxon>
        <taxon>Metazoa</taxon>
        <taxon>Cnidaria</taxon>
        <taxon>Myxozoa</taxon>
        <taxon>Myxosporea</taxon>
        <taxon>Bivalvulida</taxon>
        <taxon>Platysporina</taxon>
        <taxon>Myxobolidae</taxon>
        <taxon>Thelohanellus</taxon>
    </lineage>
</organism>
<proteinExistence type="inferred from homology"/>
<name>A0A0C2J267_THEKT</name>
<evidence type="ECO:0000313" key="5">
    <source>
        <dbReference type="EMBL" id="KII63172.1"/>
    </source>
</evidence>
<dbReference type="EMBL" id="JWZT01004653">
    <property type="protein sequence ID" value="KII63606.1"/>
    <property type="molecule type" value="Genomic_DNA"/>
</dbReference>
<dbReference type="EC" id="2.5.1.-" evidence="4"/>
<dbReference type="Gene3D" id="3.40.1180.10">
    <property type="entry name" value="Decaprenyl diphosphate synthase-like"/>
    <property type="match status" value="1"/>
</dbReference>
<dbReference type="InterPro" id="IPR036424">
    <property type="entry name" value="UPP_synth-like_sf"/>
</dbReference>
<evidence type="ECO:0000256" key="2">
    <source>
        <dbReference type="ARBA" id="ARBA00022679"/>
    </source>
</evidence>
<dbReference type="OMA" id="EVEYIMN"/>
<dbReference type="OrthoDB" id="4173905at2759"/>
<comment type="similarity">
    <text evidence="1 4">Belongs to the UPP synthase family.</text>
</comment>
<dbReference type="PANTHER" id="PTHR10291:SF43">
    <property type="entry name" value="DEHYDRODOLICHYL DIPHOSPHATE SYNTHASE COMPLEX SUBUNIT DHDDS"/>
    <property type="match status" value="1"/>
</dbReference>
<dbReference type="NCBIfam" id="TIGR00055">
    <property type="entry name" value="uppS"/>
    <property type="match status" value="1"/>
</dbReference>
<sequence>MDDIGFWRRFCCQVVGSGPLPRHIGFIVDGNRRYAASKKKDLTFGYTSGFEKLKEVVQWCRELKVKEISVFGFSLENFNRTNEEIASLIKLFCSKLNEFNNNSKLNEGIRVRIIGDTRLLGKDLFESCSRLTETTEKNAEITLNLAICYASQDELCKCARSLMDWELELQTTKLSRILRDIQLTQ</sequence>
<evidence type="ECO:0000313" key="6">
    <source>
        <dbReference type="EMBL" id="KII63606.1"/>
    </source>
</evidence>
<dbReference type="AlphaFoldDB" id="A0A0C2J267"/>
<evidence type="ECO:0000313" key="7">
    <source>
        <dbReference type="Proteomes" id="UP000031668"/>
    </source>
</evidence>
<comment type="catalytic activity">
    <reaction evidence="3">
        <text>n isopentenyl diphosphate + (2E,6E)-farnesyl diphosphate = a di-trans,poly-cis-polyprenyl diphosphate + n diphosphate</text>
        <dbReference type="Rhea" id="RHEA:53008"/>
        <dbReference type="Rhea" id="RHEA-COMP:19494"/>
        <dbReference type="ChEBI" id="CHEBI:33019"/>
        <dbReference type="ChEBI" id="CHEBI:128769"/>
        <dbReference type="ChEBI" id="CHEBI:136960"/>
        <dbReference type="ChEBI" id="CHEBI:175763"/>
        <dbReference type="EC" id="2.5.1.87"/>
    </reaction>
</comment>
<dbReference type="InterPro" id="IPR001441">
    <property type="entry name" value="UPP_synth-like"/>
</dbReference>
<evidence type="ECO:0000256" key="3">
    <source>
        <dbReference type="ARBA" id="ARBA00047353"/>
    </source>
</evidence>